<evidence type="ECO:0000313" key="4">
    <source>
        <dbReference type="Proteomes" id="UP001211907"/>
    </source>
</evidence>
<feature type="compositionally biased region" description="Acidic residues" evidence="1">
    <location>
        <begin position="264"/>
        <end position="284"/>
    </location>
</feature>
<feature type="region of interest" description="Disordered" evidence="1">
    <location>
        <begin position="670"/>
        <end position="693"/>
    </location>
</feature>
<dbReference type="Gene3D" id="2.60.120.10">
    <property type="entry name" value="Jelly Rolls"/>
    <property type="match status" value="2"/>
</dbReference>
<protein>
    <recommendedName>
        <fullName evidence="2">Cyclic nucleotide-binding domain-containing protein</fullName>
    </recommendedName>
</protein>
<feature type="region of interest" description="Disordered" evidence="1">
    <location>
        <begin position="259"/>
        <end position="287"/>
    </location>
</feature>
<dbReference type="SUPFAM" id="SSF51206">
    <property type="entry name" value="cAMP-binding domain-like"/>
    <property type="match status" value="2"/>
</dbReference>
<feature type="compositionally biased region" description="Polar residues" evidence="1">
    <location>
        <begin position="681"/>
        <end position="693"/>
    </location>
</feature>
<dbReference type="InterPro" id="IPR014710">
    <property type="entry name" value="RmlC-like_jellyroll"/>
</dbReference>
<dbReference type="Proteomes" id="UP001211907">
    <property type="component" value="Unassembled WGS sequence"/>
</dbReference>
<gene>
    <name evidence="3" type="ORF">HK100_012409</name>
</gene>
<dbReference type="InterPro" id="IPR000595">
    <property type="entry name" value="cNMP-bd_dom"/>
</dbReference>
<keyword evidence="4" id="KW-1185">Reference proteome</keyword>
<dbReference type="InterPro" id="IPR018490">
    <property type="entry name" value="cNMP-bd_dom_sf"/>
</dbReference>
<evidence type="ECO:0000256" key="1">
    <source>
        <dbReference type="SAM" id="MobiDB-lite"/>
    </source>
</evidence>
<dbReference type="PROSITE" id="PS00888">
    <property type="entry name" value="CNMP_BINDING_1"/>
    <property type="match status" value="1"/>
</dbReference>
<proteinExistence type="predicted"/>
<comment type="caution">
    <text evidence="3">The sequence shown here is derived from an EMBL/GenBank/DDBJ whole genome shotgun (WGS) entry which is preliminary data.</text>
</comment>
<sequence length="823" mass="92557">MIKRAKSKQHGNSLKSKPILAGSKNLVSQKYGCIIEQLFPNEKSDNEGKSDKKTNNGRQDISSIIAANRSYIETCRLASTIPSANGHAIRQVATRLVNVRQHWEVERYFREKLLLAASATFATNTTTGIYNDNEKEKILSQPSENQENLAPIIKLEGVHNCDNDDGNSCVSTQNGVSWNFGSGSNNINNSNSVGPVGRSLALSVFGFLIPTANDSTNTSVIPQNSGRSPMSNFSRNVCIRCTTSSATFNSISSSSFYDIGANDGDQENNEEIEPENPADDQDEETQGRQDQLLLAPLRNNKHNNTHYQLSRRESYLAMQRKSSFGNSSTAFADFGGDDPGYGKSPMFIRLRRIFRLVALASHFTKYLSKILKNPVQWGWEYDPDANFAAEEKAATHSSKGNYFVSAVDFTVGHLFSKNQFQGWLTGNMRQLFRKPPETRTELELSEMQTWCGGMKAFRKYPVNIQKELLRVGRYERWMSGRMIVGESQRGMYFYVILDGEIEMFKMDRDQMANDKRIASKRNSVDIINSSHGSLCESKKNDDYERKYRVNLGSQGSGESFGELAFGSEDLRLASAATKRTTEFLIITKEDYLRIVQDTNDQKLIEKLAVVEKIPIFSTLSGGLETIALYCEIKFYSPESVVISEGDICENIYFIRSGSCRLVKSIKFQKNDTKNKKHQRHSTSNYPATNSSQPAEHAKLPTTIVATKFLKIQDLFPGDFYFDGGDPSNQMISTAGLRTGAQSTMSLIANFRTEILVIPKIDFNKFATRETWRTFEKATGKILPPLNILSAVYVENQKWSFYKKQVVGHVLEKRGIKNNHNIET</sequence>
<reference evidence="3" key="1">
    <citation type="submission" date="2020-05" db="EMBL/GenBank/DDBJ databases">
        <title>Phylogenomic resolution of chytrid fungi.</title>
        <authorList>
            <person name="Stajich J.E."/>
            <person name="Amses K."/>
            <person name="Simmons R."/>
            <person name="Seto K."/>
            <person name="Myers J."/>
            <person name="Bonds A."/>
            <person name="Quandt C.A."/>
            <person name="Barry K."/>
            <person name="Liu P."/>
            <person name="Grigoriev I."/>
            <person name="Longcore J.E."/>
            <person name="James T.Y."/>
        </authorList>
    </citation>
    <scope>NUCLEOTIDE SEQUENCE</scope>
    <source>
        <strain evidence="3">JEL0513</strain>
    </source>
</reference>
<feature type="domain" description="Cyclic nucleotide-binding" evidence="2">
    <location>
        <begin position="456"/>
        <end position="602"/>
    </location>
</feature>
<dbReference type="InterPro" id="IPR018488">
    <property type="entry name" value="cNMP-bd_CS"/>
</dbReference>
<evidence type="ECO:0000259" key="2">
    <source>
        <dbReference type="PROSITE" id="PS50042"/>
    </source>
</evidence>
<dbReference type="CDD" id="cd00038">
    <property type="entry name" value="CAP_ED"/>
    <property type="match status" value="2"/>
</dbReference>
<accession>A0AAD5T0E1</accession>
<dbReference type="PANTHER" id="PTHR23011">
    <property type="entry name" value="CYCLIC NUCLEOTIDE-BINDING DOMAIN CONTAINING PROTEIN"/>
    <property type="match status" value="1"/>
</dbReference>
<dbReference type="PROSITE" id="PS50042">
    <property type="entry name" value="CNMP_BINDING_3"/>
    <property type="match status" value="1"/>
</dbReference>
<dbReference type="EMBL" id="JADGJH010000887">
    <property type="protein sequence ID" value="KAJ3121357.1"/>
    <property type="molecule type" value="Genomic_DNA"/>
</dbReference>
<evidence type="ECO:0000313" key="3">
    <source>
        <dbReference type="EMBL" id="KAJ3121357.1"/>
    </source>
</evidence>
<organism evidence="3 4">
    <name type="scientific">Physocladia obscura</name>
    <dbReference type="NCBI Taxonomy" id="109957"/>
    <lineage>
        <taxon>Eukaryota</taxon>
        <taxon>Fungi</taxon>
        <taxon>Fungi incertae sedis</taxon>
        <taxon>Chytridiomycota</taxon>
        <taxon>Chytridiomycota incertae sedis</taxon>
        <taxon>Chytridiomycetes</taxon>
        <taxon>Chytridiales</taxon>
        <taxon>Chytriomycetaceae</taxon>
        <taxon>Physocladia</taxon>
    </lineage>
</organism>
<name>A0AAD5T0E1_9FUNG</name>
<dbReference type="PANTHER" id="PTHR23011:SF28">
    <property type="entry name" value="CYCLIC NUCLEOTIDE-BINDING DOMAIN CONTAINING PROTEIN"/>
    <property type="match status" value="1"/>
</dbReference>
<dbReference type="AlphaFoldDB" id="A0AAD5T0E1"/>